<evidence type="ECO:0000313" key="2">
    <source>
        <dbReference type="EMBL" id="KAK1415069.1"/>
    </source>
</evidence>
<feature type="transmembrane region" description="Helical" evidence="1">
    <location>
        <begin position="25"/>
        <end position="43"/>
    </location>
</feature>
<name>A0AAD8NML9_TARER</name>
<protein>
    <submittedName>
        <fullName evidence="2">Uncharacterized protein</fullName>
    </submittedName>
</protein>
<dbReference type="AlphaFoldDB" id="A0AAD8NML9"/>
<reference evidence="2" key="1">
    <citation type="journal article" date="2023" name="bioRxiv">
        <title>Improved chromosome-level genome assembly for marigold (Tagetes erecta).</title>
        <authorList>
            <person name="Jiang F."/>
            <person name="Yuan L."/>
            <person name="Wang S."/>
            <person name="Wang H."/>
            <person name="Xu D."/>
            <person name="Wang A."/>
            <person name="Fan W."/>
        </authorList>
    </citation>
    <scope>NUCLEOTIDE SEQUENCE</scope>
    <source>
        <strain evidence="2">WSJ</strain>
        <tissue evidence="2">Leaf</tissue>
    </source>
</reference>
<evidence type="ECO:0000256" key="1">
    <source>
        <dbReference type="SAM" id="Phobius"/>
    </source>
</evidence>
<sequence>MKGNTKKPIQVVRTWVRRQPPKMKVFLAFAITIAALIFIRMVVYDHDNLFIDAEAVHALGISVKGQNLSFFRRLFRPTVAAAPMVSRRLLLRWLLQVVKERGYVF</sequence>
<keyword evidence="1" id="KW-0812">Transmembrane</keyword>
<keyword evidence="3" id="KW-1185">Reference proteome</keyword>
<proteinExistence type="predicted"/>
<gene>
    <name evidence="2" type="ORF">QVD17_30839</name>
</gene>
<dbReference type="EMBL" id="JAUHHV010000008">
    <property type="protein sequence ID" value="KAK1415069.1"/>
    <property type="molecule type" value="Genomic_DNA"/>
</dbReference>
<organism evidence="2 3">
    <name type="scientific">Tagetes erecta</name>
    <name type="common">African marigold</name>
    <dbReference type="NCBI Taxonomy" id="13708"/>
    <lineage>
        <taxon>Eukaryota</taxon>
        <taxon>Viridiplantae</taxon>
        <taxon>Streptophyta</taxon>
        <taxon>Embryophyta</taxon>
        <taxon>Tracheophyta</taxon>
        <taxon>Spermatophyta</taxon>
        <taxon>Magnoliopsida</taxon>
        <taxon>eudicotyledons</taxon>
        <taxon>Gunneridae</taxon>
        <taxon>Pentapetalae</taxon>
        <taxon>asterids</taxon>
        <taxon>campanulids</taxon>
        <taxon>Asterales</taxon>
        <taxon>Asteraceae</taxon>
        <taxon>Asteroideae</taxon>
        <taxon>Heliantheae alliance</taxon>
        <taxon>Tageteae</taxon>
        <taxon>Tagetes</taxon>
    </lineage>
</organism>
<keyword evidence="1" id="KW-0472">Membrane</keyword>
<evidence type="ECO:0000313" key="3">
    <source>
        <dbReference type="Proteomes" id="UP001229421"/>
    </source>
</evidence>
<keyword evidence="1" id="KW-1133">Transmembrane helix</keyword>
<dbReference type="Proteomes" id="UP001229421">
    <property type="component" value="Unassembled WGS sequence"/>
</dbReference>
<comment type="caution">
    <text evidence="2">The sequence shown here is derived from an EMBL/GenBank/DDBJ whole genome shotgun (WGS) entry which is preliminary data.</text>
</comment>
<accession>A0AAD8NML9</accession>